<feature type="transmembrane region" description="Helical" evidence="3">
    <location>
        <begin position="304"/>
        <end position="324"/>
    </location>
</feature>
<evidence type="ECO:0000256" key="3">
    <source>
        <dbReference type="SAM" id="Phobius"/>
    </source>
</evidence>
<dbReference type="GO" id="GO:0016757">
    <property type="term" value="F:glycosyltransferase activity"/>
    <property type="evidence" value="ECO:0007669"/>
    <property type="project" value="UniProtKB-KW"/>
</dbReference>
<accession>A0A3E3E8Q6</accession>
<dbReference type="AlphaFoldDB" id="A0A3E3E8Q6"/>
<feature type="domain" description="Glycosyltransferase 2-like" evidence="4">
    <location>
        <begin position="6"/>
        <end position="172"/>
    </location>
</feature>
<dbReference type="InterPro" id="IPR001173">
    <property type="entry name" value="Glyco_trans_2-like"/>
</dbReference>
<dbReference type="InterPro" id="IPR029044">
    <property type="entry name" value="Nucleotide-diphossugar_trans"/>
</dbReference>
<keyword evidence="3" id="KW-0472">Membrane</keyword>
<dbReference type="CDD" id="cd00761">
    <property type="entry name" value="Glyco_tranf_GTA_type"/>
    <property type="match status" value="1"/>
</dbReference>
<keyword evidence="3" id="KW-0812">Transmembrane</keyword>
<protein>
    <submittedName>
        <fullName evidence="5">Glycosyltransferase family 2 protein</fullName>
    </submittedName>
</protein>
<sequence length="333" mass="39154">MASLVTIIIPVYNGVNTIEKCILSAVNQTYKNIEIIVVNDGSTDGTDKVLDKYVKLDDRVMVYNKTNGGQSSARNLGLQNARGEYVLFLDSDDYLEKNALEVTTKSLIHSNASFCLFGFNIYKQDKLLRKPNPGDDYYINKSLNYNDFIKIESLINSPCNKLYRRSYLKELFCESMVYSEDELFNYMNLFKGIEISCIHDCLYNVQLNINSVNTRYKKGRLLDTLNTAEIKENKLVELFEDNFILKNHYITVLSSLELANEYCANRMSLKNFSCEMKSVEENLYYLKLLKELSICKIHIRVPLFFYYHKLYFLQYYLSKFMYLIRKKRDRKRR</sequence>
<evidence type="ECO:0000256" key="1">
    <source>
        <dbReference type="ARBA" id="ARBA00022676"/>
    </source>
</evidence>
<evidence type="ECO:0000256" key="2">
    <source>
        <dbReference type="ARBA" id="ARBA00022679"/>
    </source>
</evidence>
<name>A0A3E3E8Q6_9FIRM</name>
<organism evidence="5 6">
    <name type="scientific">Thomasclavelia ramosa</name>
    <dbReference type="NCBI Taxonomy" id="1547"/>
    <lineage>
        <taxon>Bacteria</taxon>
        <taxon>Bacillati</taxon>
        <taxon>Bacillota</taxon>
        <taxon>Erysipelotrichia</taxon>
        <taxon>Erysipelotrichales</taxon>
        <taxon>Coprobacillaceae</taxon>
        <taxon>Thomasclavelia</taxon>
    </lineage>
</organism>
<keyword evidence="1" id="KW-0328">Glycosyltransferase</keyword>
<proteinExistence type="predicted"/>
<keyword evidence="3" id="KW-1133">Transmembrane helix</keyword>
<dbReference type="EMBL" id="QUSL01000047">
    <property type="protein sequence ID" value="RGD78460.1"/>
    <property type="molecule type" value="Genomic_DNA"/>
</dbReference>
<dbReference type="PANTHER" id="PTHR22916:SF51">
    <property type="entry name" value="GLYCOSYLTRANSFERASE EPSH-RELATED"/>
    <property type="match status" value="1"/>
</dbReference>
<dbReference type="Gene3D" id="3.90.550.10">
    <property type="entry name" value="Spore Coat Polysaccharide Biosynthesis Protein SpsA, Chain A"/>
    <property type="match status" value="1"/>
</dbReference>
<dbReference type="PANTHER" id="PTHR22916">
    <property type="entry name" value="GLYCOSYLTRANSFERASE"/>
    <property type="match status" value="1"/>
</dbReference>
<dbReference type="SUPFAM" id="SSF53448">
    <property type="entry name" value="Nucleotide-diphospho-sugar transferases"/>
    <property type="match status" value="1"/>
</dbReference>
<dbReference type="Pfam" id="PF00535">
    <property type="entry name" value="Glycos_transf_2"/>
    <property type="match status" value="1"/>
</dbReference>
<reference evidence="5 6" key="1">
    <citation type="submission" date="2018-08" db="EMBL/GenBank/DDBJ databases">
        <title>A genome reference for cultivated species of the human gut microbiota.</title>
        <authorList>
            <person name="Zou Y."/>
            <person name="Xue W."/>
            <person name="Luo G."/>
        </authorList>
    </citation>
    <scope>NUCLEOTIDE SEQUENCE [LARGE SCALE GENOMIC DNA]</scope>
    <source>
        <strain evidence="5 6">OM06-4</strain>
    </source>
</reference>
<dbReference type="RefSeq" id="WP_117582570.1">
    <property type="nucleotide sequence ID" value="NZ_JADPBR010000035.1"/>
</dbReference>
<evidence type="ECO:0000313" key="5">
    <source>
        <dbReference type="EMBL" id="RGD78460.1"/>
    </source>
</evidence>
<keyword evidence="2 5" id="KW-0808">Transferase</keyword>
<comment type="caution">
    <text evidence="5">The sequence shown here is derived from an EMBL/GenBank/DDBJ whole genome shotgun (WGS) entry which is preliminary data.</text>
</comment>
<evidence type="ECO:0000259" key="4">
    <source>
        <dbReference type="Pfam" id="PF00535"/>
    </source>
</evidence>
<evidence type="ECO:0000313" key="6">
    <source>
        <dbReference type="Proteomes" id="UP000261032"/>
    </source>
</evidence>
<dbReference type="Proteomes" id="UP000261032">
    <property type="component" value="Unassembled WGS sequence"/>
</dbReference>
<gene>
    <name evidence="5" type="ORF">DXB93_17310</name>
</gene>